<sequence length="2584" mass="291619">MGLKYYTILIALFFGTHIINAQESKEDIDKQAQSFFKKGEFVEATPLFLRLLSLEPRNPNYNYKYGTCLLYNADKNKEAFKYLNYSIQKDSEVEPEAYYYLGKAYHLSYRFDKAIKNYEIYKQKAGVKALENLQVSRQIEMCRNGKSQFSDFTETIVLEKTQIDLKSFFRIYDLKDIGGNLIVAEEFQSKQDKKNNHTPLIHFPINSDYIYYSSYGQDSNNKDIYFRYRKADGDWSKESPVLGDVNTKYNEDYPYMHPNGKYLYFSSEGHKSMGGYDVFRSVYDPSTNTFGIPENMNISVSSPDNDFLYIVDSLDKYAYFASQRESETKNVHVYKVRLERMPMQTILLKGDYLSSINPTLKNISIKVNDLAGNLIGNFKSDNKGEYNIKLPKNGKYEFIVKLDRDEKEYREIIEVPKSKSFRPLKQKIAQIDKEGQHIIVFNNLFNEKVENYDEILAEAIEAKAKMEINKNLFNLDSLDRIKDEQRKFDKIGLAEYTNVEIQDLIKTKFKDLYTRQTSTDSLLQKSKYIVQTGNQSIKRALKSADSLVSLSKENPNDPEVDKWNRISEQQLEKSKKLQTELLNAQIILSFLEKDYVEKEALLSQSKSLNDGIKNINTSNTKELIDVLSKYPTFVSEELLVRTKTNAYFEYLGVINDQLRLRDNLIVRKDSLKREEQSTKVVLEKLRRDYEAASSRAREDISFELSKAEIKLEGLVNEIKYTDEVIAEKSKVADQKEVLAQISRSPIKENMISQHDLAEEFENLKKELAEIETKANAIPKNEELAENSTQNNETVETEVAPEEQQEEVEAIEEETLTEQQTEINPEEIAATNESNEEATEIENTEESNIVEEKETLIIPTLFMLDPEYANDIAQIESGIEEGTIEKSDLLNRKTKAVTKIQDAKVTVAEQIAKNPNDQSLQKTSLSLNKLEGKLFNEITLLTAEIDADNGLVAENQETEETPEVNEELANEIASTETENLAEQEELVNNESTSNVSNEEENTIEEAALIISTPTLAEIDTDYSSDIAQLELALETGTRNKEDLISRKNQAIIKVKDAKVEANEKRESQPDNIALNTVVEELNSIENTLISEIAALENEITAENEMLAEALENEANEETNESNIAESASEVSENELPETEFTAENENASGEQELTSSAQLFVEIDPDFTNDIAQIELEINEGSLTKSELIKRNYQAVLKVHDIKEKTIVLITENPEDKVLVDKLDDLDLLENQIYSDIESIEYEIAEKNELMAQASSQETETNPAAFQEESNTDLAANSEESNTENSETDLANNETTDNLENEVAVVNELNAGTQNEESAETNPATFQEESNNELAENPEENNTENSETDLANIETTENLENEVADVNEMNAETQNEESAETNPAASQEEINNELAENSVESNSENSETGLAKNETNENLENEVAVVNELNTGTQSEESAETNPAASQEEINTDLAENSVESNSENSETGLAENETTDNLENEVAVANELNAETQNEESAITNPAASQEERNNELAENSVENNTENSETGLAENETTENLENEVAVVNELNVETQNEESAETNPAASQEEINTDLAENSVENNTENAETGLAENETTENLENEVAVANELNVETQNEGSTIEENVSIANPAEMLMEIDPDYLNDIAEIEQGIKEGTQTNKELIKRKYKVLISVGDVKTETIKEEEQNSTPILKQKVATITQIENQIVNEIDELERVELVASSENKTNTSVDAIQLITSISKAAIPNQIQNSLGNNEQERLNDLFNEKDQLEQEIRANPELAEDKKVRKKLERIDNTIATELNIALQNSLVTTYPKLVKRSDKLMQDAPEEVTSLSTQQSIVKIEQLLQKSSEKKNAVEIYSLFQEAYNEQERALQVIEDNKTQKQINSYINDLVKAQNLENIETETVALTDSEIMKEQNQINLKLVNLNEQINELNAMIPNAKKQDVISIEYNINQLNQIKMGLENKYYSNSKVLDEKETQRLADANKGISNEAIKNTLTYQEEVEIAQSKEYIDQLKNNNRLTQAQFELRVKEEQLKNQQTELKETYDEIKTSKLFNDEKKENINAQLNTISKTKNEVQSLRENVQSKQADVASALPSDPGLRFKTENMIARDVAPLKAMPIRTSSMALMKTGLSIGEKKENVYSDENPIPIIEKQDDQMGGLIFRVQIGAFRNPVPNVTFSEFSPITGDQIGSGWIKYVVGLFGNKETASDARDKIRTMGYSDAFVVAYCDGERIPVYRAVELASSGACISLINPDEDLIANTESNVETPRSAPQLDEMAYNKSVGSAEADVVENKAGLFYTVQVGVYNTPATAEQLSNVSPLITKRLPTGLIRYSSGVFSSYDEALPKKQEVVAKGISDAYIVAYYKGLRISASQANEILKSQGDLVLQSNAPEKRVNIDETTTEGNTNSGEVQDAFISDNNTKNMLVSSKSYTEYPIQELNRYNEYGELFYYDSKTKRIQSFLFDGKTITSQFSSDFNTKAVYNYAYPIVDVKTPYRKNAIEYSESNLIHLEVSINNEDLNSDLMEAILNTPVIKQMKTNENQLVVNFYAVDVENNRFIVDRLQAVLTKLGATEVTKTEQSF</sequence>
<dbReference type="Proteomes" id="UP000293952">
    <property type="component" value="Unassembled WGS sequence"/>
</dbReference>
<dbReference type="Pfam" id="PF07676">
    <property type="entry name" value="PD40"/>
    <property type="match status" value="1"/>
</dbReference>
<evidence type="ECO:0000313" key="4">
    <source>
        <dbReference type="Proteomes" id="UP000293952"/>
    </source>
</evidence>
<protein>
    <submittedName>
        <fullName evidence="3">Uncharacterized protein</fullName>
    </submittedName>
</protein>
<feature type="region of interest" description="Disordered" evidence="2">
    <location>
        <begin position="1251"/>
        <end position="1297"/>
    </location>
</feature>
<feature type="region of interest" description="Disordered" evidence="2">
    <location>
        <begin position="1431"/>
        <end position="1477"/>
    </location>
</feature>
<feature type="compositionally biased region" description="Polar residues" evidence="2">
    <location>
        <begin position="1288"/>
        <end position="1297"/>
    </location>
</feature>
<feature type="compositionally biased region" description="Low complexity" evidence="2">
    <location>
        <begin position="1579"/>
        <end position="1592"/>
    </location>
</feature>
<name>A0A4Q4KHX3_9FLAO</name>
<feature type="compositionally biased region" description="Polar residues" evidence="2">
    <location>
        <begin position="1431"/>
        <end position="1448"/>
    </location>
</feature>
<gene>
    <name evidence="3" type="ORF">ERX46_11810</name>
</gene>
<feature type="compositionally biased region" description="Low complexity" evidence="2">
    <location>
        <begin position="1119"/>
        <end position="1129"/>
    </location>
</feature>
<feature type="compositionally biased region" description="Polar residues" evidence="2">
    <location>
        <begin position="1489"/>
        <end position="1504"/>
    </location>
</feature>
<feature type="region of interest" description="Disordered" evidence="2">
    <location>
        <begin position="1310"/>
        <end position="1350"/>
    </location>
</feature>
<feature type="compositionally biased region" description="Polar residues" evidence="2">
    <location>
        <begin position="1559"/>
        <end position="1578"/>
    </location>
</feature>
<dbReference type="InterPro" id="IPR011659">
    <property type="entry name" value="WD40"/>
</dbReference>
<reference evidence="3 4" key="1">
    <citation type="submission" date="2019-02" db="EMBL/GenBank/DDBJ databases">
        <title>Genome sequence of the sea-ice species Brumimicrobium glaciale.</title>
        <authorList>
            <person name="Bowman J.P."/>
        </authorList>
    </citation>
    <scope>NUCLEOTIDE SEQUENCE [LARGE SCALE GENOMIC DNA]</scope>
    <source>
        <strain evidence="3 4">IC156</strain>
    </source>
</reference>
<evidence type="ECO:0000313" key="3">
    <source>
        <dbReference type="EMBL" id="RYM32745.1"/>
    </source>
</evidence>
<feature type="region of interest" description="Disordered" evidence="2">
    <location>
        <begin position="783"/>
        <end position="802"/>
    </location>
</feature>
<dbReference type="SUPFAM" id="SSF48452">
    <property type="entry name" value="TPR-like"/>
    <property type="match status" value="1"/>
</dbReference>
<comment type="caution">
    <text evidence="3">The sequence shown here is derived from an EMBL/GenBank/DDBJ whole genome shotgun (WGS) entry which is preliminary data.</text>
</comment>
<feature type="region of interest" description="Disordered" evidence="2">
    <location>
        <begin position="1551"/>
        <end position="1596"/>
    </location>
</feature>
<feature type="compositionally biased region" description="Low complexity" evidence="2">
    <location>
        <begin position="1515"/>
        <end position="1532"/>
    </location>
</feature>
<dbReference type="Gene3D" id="1.25.40.10">
    <property type="entry name" value="Tetratricopeptide repeat domain"/>
    <property type="match status" value="1"/>
</dbReference>
<feature type="region of interest" description="Disordered" evidence="2">
    <location>
        <begin position="1111"/>
        <end position="1146"/>
    </location>
</feature>
<feature type="compositionally biased region" description="Polar residues" evidence="2">
    <location>
        <begin position="1310"/>
        <end position="1326"/>
    </location>
</feature>
<dbReference type="InterPro" id="IPR011990">
    <property type="entry name" value="TPR-like_helical_dom_sf"/>
</dbReference>
<feature type="compositionally biased region" description="Low complexity" evidence="2">
    <location>
        <begin position="1393"/>
        <end position="1406"/>
    </location>
</feature>
<dbReference type="OrthoDB" id="9790815at2"/>
<feature type="coiled-coil region" evidence="1">
    <location>
        <begin position="2005"/>
        <end position="2090"/>
    </location>
</feature>
<proteinExistence type="predicted"/>
<dbReference type="RefSeq" id="WP_130094083.1">
    <property type="nucleotide sequence ID" value="NZ_SETE01000005.1"/>
</dbReference>
<evidence type="ECO:0000256" key="2">
    <source>
        <dbReference type="SAM" id="MobiDB-lite"/>
    </source>
</evidence>
<organism evidence="3 4">
    <name type="scientific">Brumimicrobium glaciale</name>
    <dbReference type="NCBI Taxonomy" id="200475"/>
    <lineage>
        <taxon>Bacteria</taxon>
        <taxon>Pseudomonadati</taxon>
        <taxon>Bacteroidota</taxon>
        <taxon>Flavobacteriia</taxon>
        <taxon>Flavobacteriales</taxon>
        <taxon>Crocinitomicaceae</taxon>
        <taxon>Brumimicrobium</taxon>
    </lineage>
</organism>
<dbReference type="EMBL" id="SETE01000005">
    <property type="protein sequence ID" value="RYM32745.1"/>
    <property type="molecule type" value="Genomic_DNA"/>
</dbReference>
<feature type="region of interest" description="Disordered" evidence="2">
    <location>
        <begin position="1489"/>
        <end position="1538"/>
    </location>
</feature>
<feature type="compositionally biased region" description="Low complexity" evidence="2">
    <location>
        <begin position="1455"/>
        <end position="1466"/>
    </location>
</feature>
<dbReference type="SUPFAM" id="SSF82171">
    <property type="entry name" value="DPP6 N-terminal domain-like"/>
    <property type="match status" value="1"/>
</dbReference>
<evidence type="ECO:0000256" key="1">
    <source>
        <dbReference type="SAM" id="Coils"/>
    </source>
</evidence>
<feature type="compositionally biased region" description="Polar residues" evidence="2">
    <location>
        <begin position="1252"/>
        <end position="1274"/>
    </location>
</feature>
<feature type="coiled-coil region" evidence="1">
    <location>
        <begin position="1916"/>
        <end position="1943"/>
    </location>
</feature>
<keyword evidence="4" id="KW-1185">Reference proteome</keyword>
<accession>A0A4Q4KHX3</accession>
<feature type="compositionally biased region" description="Acidic residues" evidence="2">
    <location>
        <begin position="1130"/>
        <end position="1141"/>
    </location>
</feature>
<feature type="region of interest" description="Disordered" evidence="2">
    <location>
        <begin position="1393"/>
        <end position="1418"/>
    </location>
</feature>
<keyword evidence="1" id="KW-0175">Coiled coil</keyword>